<organism evidence="1 2">
    <name type="scientific">Candidatus Segetimicrobium genomatis</name>
    <dbReference type="NCBI Taxonomy" id="2569760"/>
    <lineage>
        <taxon>Bacteria</taxon>
        <taxon>Bacillati</taxon>
        <taxon>Candidatus Sysuimicrobiota</taxon>
        <taxon>Candidatus Sysuimicrobiia</taxon>
        <taxon>Candidatus Sysuimicrobiales</taxon>
        <taxon>Candidatus Segetimicrobiaceae</taxon>
        <taxon>Candidatus Segetimicrobium</taxon>
    </lineage>
</organism>
<gene>
    <name evidence="1" type="ORF">E6H05_08795</name>
</gene>
<evidence type="ECO:0000313" key="1">
    <source>
        <dbReference type="EMBL" id="TMI73855.1"/>
    </source>
</evidence>
<accession>A0A537IRF3</accession>
<dbReference type="AlphaFoldDB" id="A0A537IRF3"/>
<proteinExistence type="predicted"/>
<evidence type="ECO:0000313" key="2">
    <source>
        <dbReference type="Proteomes" id="UP000318834"/>
    </source>
</evidence>
<reference evidence="1 2" key="1">
    <citation type="journal article" date="2019" name="Nat. Microbiol.">
        <title>Mediterranean grassland soil C-N compound turnover is dependent on rainfall and depth, and is mediated by genomically divergent microorganisms.</title>
        <authorList>
            <person name="Diamond S."/>
            <person name="Andeer P.F."/>
            <person name="Li Z."/>
            <person name="Crits-Christoph A."/>
            <person name="Burstein D."/>
            <person name="Anantharaman K."/>
            <person name="Lane K.R."/>
            <person name="Thomas B.C."/>
            <person name="Pan C."/>
            <person name="Northen T.R."/>
            <person name="Banfield J.F."/>
        </authorList>
    </citation>
    <scope>NUCLEOTIDE SEQUENCE [LARGE SCALE GENOMIC DNA]</scope>
    <source>
        <strain evidence="1">NP_8</strain>
    </source>
</reference>
<dbReference type="Proteomes" id="UP000318834">
    <property type="component" value="Unassembled WGS sequence"/>
</dbReference>
<dbReference type="EMBL" id="VBAP01000063">
    <property type="protein sequence ID" value="TMI73855.1"/>
    <property type="molecule type" value="Genomic_DNA"/>
</dbReference>
<sequence>MPGILDSSAPTAVSEPRLRLANCLWEVTSPQTILAASSLGATERLQRLLERYRTLLASLGLLESLEAVVSSQSLVARFMLIHSPFEFLLAQLDEDRQREREDHDYLEERVKLICLTPCWASRAPFTMTLRKRCLLKPVPIHYTNLILDLREFSRNEFGVASSNGAVRFPGESSPHDFAWDESLCLLRFSMGHAPFLLRNPADYVVYSSKNVIKAEKILSEDSSTYAIQYQGEVFEEVVGIVEKAQALIQAYQPALLTELRFFVRAFGMDTSLEGIAKTLYCSTLTQPGLVQMAPYLLGAPEGMKVEKRGDPLLAMLVAAQIIHEGLHQKHYYLNRCGDTEPANERQHGFIRPEFSEVQIACPWTQNQTRCLHLFFTLALSVGFEVLFLEHLLHTQRLRSEEQDFFKRRLKRKRRYVLALLVQAELLRHCFSAEGQIVLGELSRLFGYQTT</sequence>
<name>A0A537IRF3_9BACT</name>
<protein>
    <submittedName>
        <fullName evidence="1">Uncharacterized protein</fullName>
    </submittedName>
</protein>
<comment type="caution">
    <text evidence="1">The sequence shown here is derived from an EMBL/GenBank/DDBJ whole genome shotgun (WGS) entry which is preliminary data.</text>
</comment>